<dbReference type="OrthoDB" id="3534386at2"/>
<dbReference type="Pfam" id="PF05331">
    <property type="entry name" value="DUF742"/>
    <property type="match status" value="1"/>
</dbReference>
<accession>A0A5C8ZD20</accession>
<name>A0A5C8ZD20_9ACTN</name>
<proteinExistence type="predicted"/>
<evidence type="ECO:0000313" key="3">
    <source>
        <dbReference type="Proteomes" id="UP000321234"/>
    </source>
</evidence>
<dbReference type="PANTHER" id="PTHR36221:SF1">
    <property type="entry name" value="DUF742 DOMAIN-CONTAINING PROTEIN"/>
    <property type="match status" value="1"/>
</dbReference>
<sequence>MVSDHAGRRADALDDHDDGEELPTVRPYAVAGGRRAPSAAELPLEALVQALGAPATGMTRECRSILELTASGWLSVAELSAHVRLPVPVARVVIADLQRSGAVRVHAPVLPPVGASRGGAAGRAGDWAPSSPRSVLESVLDGISSL</sequence>
<comment type="caution">
    <text evidence="2">The sequence shown here is derived from an EMBL/GenBank/DDBJ whole genome shotgun (WGS) entry which is preliminary data.</text>
</comment>
<dbReference type="AlphaFoldDB" id="A0A5C8ZD20"/>
<dbReference type="RefSeq" id="WP_147927428.1">
    <property type="nucleotide sequence ID" value="NZ_VKAC01000010.1"/>
</dbReference>
<evidence type="ECO:0000313" key="2">
    <source>
        <dbReference type="EMBL" id="TXR55038.1"/>
    </source>
</evidence>
<dbReference type="InterPro" id="IPR007995">
    <property type="entry name" value="DUF742"/>
</dbReference>
<organism evidence="2 3">
    <name type="scientific">Quadrisphaera setariae</name>
    <dbReference type="NCBI Taxonomy" id="2593304"/>
    <lineage>
        <taxon>Bacteria</taxon>
        <taxon>Bacillati</taxon>
        <taxon>Actinomycetota</taxon>
        <taxon>Actinomycetes</taxon>
        <taxon>Kineosporiales</taxon>
        <taxon>Kineosporiaceae</taxon>
        <taxon>Quadrisphaera</taxon>
    </lineage>
</organism>
<feature type="compositionally biased region" description="Basic and acidic residues" evidence="1">
    <location>
        <begin position="1"/>
        <end position="13"/>
    </location>
</feature>
<gene>
    <name evidence="2" type="ORF">FMM08_16170</name>
</gene>
<protein>
    <submittedName>
        <fullName evidence="2">DUF742 domain-containing protein</fullName>
    </submittedName>
</protein>
<dbReference type="PANTHER" id="PTHR36221">
    <property type="entry name" value="DUF742 DOMAIN-CONTAINING PROTEIN"/>
    <property type="match status" value="1"/>
</dbReference>
<dbReference type="EMBL" id="VKAC01000010">
    <property type="protein sequence ID" value="TXR55038.1"/>
    <property type="molecule type" value="Genomic_DNA"/>
</dbReference>
<dbReference type="Proteomes" id="UP000321234">
    <property type="component" value="Unassembled WGS sequence"/>
</dbReference>
<feature type="region of interest" description="Disordered" evidence="1">
    <location>
        <begin position="1"/>
        <end position="24"/>
    </location>
</feature>
<keyword evidence="3" id="KW-1185">Reference proteome</keyword>
<reference evidence="2 3" key="1">
    <citation type="submission" date="2019-07" db="EMBL/GenBank/DDBJ databases">
        <title>Quadrisphaera sp. strain DD2A genome sequencing and assembly.</title>
        <authorList>
            <person name="Kim I."/>
        </authorList>
    </citation>
    <scope>NUCLEOTIDE SEQUENCE [LARGE SCALE GENOMIC DNA]</scope>
    <source>
        <strain evidence="2 3">DD2A</strain>
    </source>
</reference>
<evidence type="ECO:0000256" key="1">
    <source>
        <dbReference type="SAM" id="MobiDB-lite"/>
    </source>
</evidence>